<dbReference type="GO" id="GO:0003700">
    <property type="term" value="F:DNA-binding transcription factor activity"/>
    <property type="evidence" value="ECO:0007669"/>
    <property type="project" value="InterPro"/>
</dbReference>
<dbReference type="PROSITE" id="PS50931">
    <property type="entry name" value="HTH_LYSR"/>
    <property type="match status" value="1"/>
</dbReference>
<evidence type="ECO:0000256" key="2">
    <source>
        <dbReference type="ARBA" id="ARBA00023015"/>
    </source>
</evidence>
<dbReference type="Gene3D" id="1.10.10.10">
    <property type="entry name" value="Winged helix-like DNA-binding domain superfamily/Winged helix DNA-binding domain"/>
    <property type="match status" value="1"/>
</dbReference>
<dbReference type="STRING" id="1247936.BN2475_720015"/>
<reference evidence="7 8" key="1">
    <citation type="submission" date="2016-12" db="EMBL/GenBank/DDBJ databases">
        <authorList>
            <person name="Song W.-J."/>
            <person name="Kurnit D.M."/>
        </authorList>
    </citation>
    <scope>NUCLEOTIDE SEQUENCE [LARGE SCALE GENOMIC DNA]</scope>
    <source>
        <strain evidence="7 8">STM7296</strain>
    </source>
</reference>
<name>A0A1N7SIS8_9BURK</name>
<keyword evidence="8" id="KW-1185">Reference proteome</keyword>
<dbReference type="Proteomes" id="UP000187012">
    <property type="component" value="Unassembled WGS sequence"/>
</dbReference>
<keyword evidence="3" id="KW-0238">DNA-binding</keyword>
<dbReference type="RefSeq" id="WP_094782679.1">
    <property type="nucleotide sequence ID" value="NZ_CYGX02000072.1"/>
</dbReference>
<proteinExistence type="inferred from homology"/>
<dbReference type="OrthoDB" id="8557381at2"/>
<dbReference type="SUPFAM" id="SSF46785">
    <property type="entry name" value="Winged helix' DNA-binding domain"/>
    <property type="match status" value="1"/>
</dbReference>
<comment type="similarity">
    <text evidence="1">Belongs to the LysR transcriptional regulatory family.</text>
</comment>
<feature type="domain" description="HTH lysR-type" evidence="6">
    <location>
        <begin position="7"/>
        <end position="64"/>
    </location>
</feature>
<sequence length="323" mass="36115">MGDIRTLDLNLLKTLDALLDERNVTRTAERLSLTQPAVSGMLTRLRENFDDPLFVRTQRGIVPTLRALELAAPVKRVLAEIGALLQPQEFEPASADFTLSIAGTDYALRSIIVPFLTALRQRAPGIRLAVRPIEGTQVQTQLERGELDLALMTPESTPQQLHTQRLFDEHYICALRDDHPDAARGRMTLERFCSLDHALVSWSGDLFTGVTDAALARLGRQRRVALSVASFLVLPEILRTSDLLAVVPRRLIRESEGLALLAPPLEIPGFTKMAVWHERTDRDPAHRWVRELLFETCAERAADHRKPAKPARSRKHATVSAKA</sequence>
<accession>A0A1N7SIS8</accession>
<dbReference type="PANTHER" id="PTHR30118:SF15">
    <property type="entry name" value="TRANSCRIPTIONAL REGULATORY PROTEIN"/>
    <property type="match status" value="1"/>
</dbReference>
<evidence type="ECO:0000256" key="5">
    <source>
        <dbReference type="SAM" id="MobiDB-lite"/>
    </source>
</evidence>
<evidence type="ECO:0000256" key="4">
    <source>
        <dbReference type="ARBA" id="ARBA00023163"/>
    </source>
</evidence>
<dbReference type="Pfam" id="PF03466">
    <property type="entry name" value="LysR_substrate"/>
    <property type="match status" value="1"/>
</dbReference>
<dbReference type="InterPro" id="IPR036390">
    <property type="entry name" value="WH_DNA-bd_sf"/>
</dbReference>
<dbReference type="InterPro" id="IPR000847">
    <property type="entry name" value="LysR_HTH_N"/>
</dbReference>
<feature type="region of interest" description="Disordered" evidence="5">
    <location>
        <begin position="303"/>
        <end position="323"/>
    </location>
</feature>
<evidence type="ECO:0000259" key="6">
    <source>
        <dbReference type="PROSITE" id="PS50931"/>
    </source>
</evidence>
<keyword evidence="2" id="KW-0805">Transcription regulation</keyword>
<dbReference type="SUPFAM" id="SSF53850">
    <property type="entry name" value="Periplasmic binding protein-like II"/>
    <property type="match status" value="1"/>
</dbReference>
<dbReference type="CDD" id="cd08461">
    <property type="entry name" value="PBP2_DntR_like_3"/>
    <property type="match status" value="1"/>
</dbReference>
<evidence type="ECO:0000313" key="8">
    <source>
        <dbReference type="Proteomes" id="UP000187012"/>
    </source>
</evidence>
<dbReference type="AlphaFoldDB" id="A0A1N7SIS8"/>
<dbReference type="GO" id="GO:0003677">
    <property type="term" value="F:DNA binding"/>
    <property type="evidence" value="ECO:0007669"/>
    <property type="project" value="UniProtKB-KW"/>
</dbReference>
<evidence type="ECO:0000256" key="3">
    <source>
        <dbReference type="ARBA" id="ARBA00023125"/>
    </source>
</evidence>
<dbReference type="InterPro" id="IPR050389">
    <property type="entry name" value="LysR-type_TF"/>
</dbReference>
<evidence type="ECO:0000313" key="7">
    <source>
        <dbReference type="EMBL" id="SIT47256.1"/>
    </source>
</evidence>
<protein>
    <submittedName>
        <fullName evidence="7">Putative transcription regulator protein</fullName>
    </submittedName>
</protein>
<feature type="compositionally biased region" description="Basic residues" evidence="5">
    <location>
        <begin position="306"/>
        <end position="317"/>
    </location>
</feature>
<dbReference type="PRINTS" id="PR00039">
    <property type="entry name" value="HTHLYSR"/>
</dbReference>
<dbReference type="EMBL" id="CYGX02000072">
    <property type="protein sequence ID" value="SIT47256.1"/>
    <property type="molecule type" value="Genomic_DNA"/>
</dbReference>
<dbReference type="InterPro" id="IPR005119">
    <property type="entry name" value="LysR_subst-bd"/>
</dbReference>
<dbReference type="PANTHER" id="PTHR30118">
    <property type="entry name" value="HTH-TYPE TRANSCRIPTIONAL REGULATOR LEUO-RELATED"/>
    <property type="match status" value="1"/>
</dbReference>
<gene>
    <name evidence="7" type="ORF">BN2475_720015</name>
</gene>
<organism evidence="7 8">
    <name type="scientific">Paraburkholderia ribeironis</name>
    <dbReference type="NCBI Taxonomy" id="1247936"/>
    <lineage>
        <taxon>Bacteria</taxon>
        <taxon>Pseudomonadati</taxon>
        <taxon>Pseudomonadota</taxon>
        <taxon>Betaproteobacteria</taxon>
        <taxon>Burkholderiales</taxon>
        <taxon>Burkholderiaceae</taxon>
        <taxon>Paraburkholderia</taxon>
    </lineage>
</organism>
<evidence type="ECO:0000256" key="1">
    <source>
        <dbReference type="ARBA" id="ARBA00009437"/>
    </source>
</evidence>
<keyword evidence="4" id="KW-0804">Transcription</keyword>
<dbReference type="InterPro" id="IPR036388">
    <property type="entry name" value="WH-like_DNA-bd_sf"/>
</dbReference>
<dbReference type="Pfam" id="PF00126">
    <property type="entry name" value="HTH_1"/>
    <property type="match status" value="1"/>
</dbReference>
<dbReference type="Gene3D" id="3.40.190.10">
    <property type="entry name" value="Periplasmic binding protein-like II"/>
    <property type="match status" value="2"/>
</dbReference>